<dbReference type="EMBL" id="CAXIEN010000312">
    <property type="protein sequence ID" value="CAL1292776.1"/>
    <property type="molecule type" value="Genomic_DNA"/>
</dbReference>
<evidence type="ECO:0000313" key="2">
    <source>
        <dbReference type="Proteomes" id="UP001497382"/>
    </source>
</evidence>
<comment type="caution">
    <text evidence="1">The sequence shown here is derived from an EMBL/GenBank/DDBJ whole genome shotgun (WGS) entry which is preliminary data.</text>
</comment>
<accession>A0AAV2BAA6</accession>
<organism evidence="1 2">
    <name type="scientific">Larinioides sclopetarius</name>
    <dbReference type="NCBI Taxonomy" id="280406"/>
    <lineage>
        <taxon>Eukaryota</taxon>
        <taxon>Metazoa</taxon>
        <taxon>Ecdysozoa</taxon>
        <taxon>Arthropoda</taxon>
        <taxon>Chelicerata</taxon>
        <taxon>Arachnida</taxon>
        <taxon>Araneae</taxon>
        <taxon>Araneomorphae</taxon>
        <taxon>Entelegynae</taxon>
        <taxon>Araneoidea</taxon>
        <taxon>Araneidae</taxon>
        <taxon>Larinioides</taxon>
    </lineage>
</organism>
<reference evidence="1 2" key="1">
    <citation type="submission" date="2024-04" db="EMBL/GenBank/DDBJ databases">
        <authorList>
            <person name="Rising A."/>
            <person name="Reimegard J."/>
            <person name="Sonavane S."/>
            <person name="Akerstrom W."/>
            <person name="Nylinder S."/>
            <person name="Hedman E."/>
            <person name="Kallberg Y."/>
        </authorList>
    </citation>
    <scope>NUCLEOTIDE SEQUENCE [LARGE SCALE GENOMIC DNA]</scope>
</reference>
<dbReference type="Proteomes" id="UP001497382">
    <property type="component" value="Unassembled WGS sequence"/>
</dbReference>
<evidence type="ECO:0000313" key="1">
    <source>
        <dbReference type="EMBL" id="CAL1292776.1"/>
    </source>
</evidence>
<keyword evidence="2" id="KW-1185">Reference proteome</keyword>
<proteinExistence type="predicted"/>
<sequence length="35" mass="4072">MGTPRLSSLLFVASMKRFSVDRQRASFPFFSLLYD</sequence>
<dbReference type="AlphaFoldDB" id="A0AAV2BAA6"/>
<protein>
    <submittedName>
        <fullName evidence="1">Uncharacterized protein</fullName>
    </submittedName>
</protein>
<name>A0AAV2BAA6_9ARAC</name>
<gene>
    <name evidence="1" type="ORF">LARSCL_LOCUS17841</name>
</gene>